<dbReference type="PANTHER" id="PTHR28037">
    <property type="entry name" value="ALCOHOL O-ACETYLTRANSFERASE 1-RELATED"/>
    <property type="match status" value="1"/>
</dbReference>
<comment type="caution">
    <text evidence="1">The sequence shown here is derived from an EMBL/GenBank/DDBJ whole genome shotgun (WGS) entry which is preliminary data.</text>
</comment>
<sequence>MTTMVDGVSMKIVHSMLMVGDTEVLLRFLPTALMRTFNMHPRMRALQVKDQDFTAEIHEPLTLDGITSKNLLRIRQFSLTTEGDFDEWQAYAEEECNVGFDRYAEFPFFLTAWIDEKAEQARLLLFSDHYMSDGYSGMVVFNCILEQVSLLATQVTPLDQLEDIPATTFPLRPSFYDMLLSKKPVSKGLLKSVIFLLGKAIYRSEMKKFTPVLPARADQRDFVVPPVSNPTSATFAQGSPIFMKKTLLKCKDEGVTFGGAVVCATLLACFHACKGLPNFNPTKPFKLMADLDYNMRHRVTDPVEEDLVGAYIAFAELEWLASEGVNLQKTTFWDLARRAKREIDAKVHQTMVLAAVPIVLDQRINAKIQPSFANALNIRHSQTSDVNLSNVGRYPFAKGHSLSADEKKVLTVKSLHVYNSLPHLGSSVILWVSSVDSFCYSMAHRCEDDVAKALFTTWVAICENIGNIEADETLADVLENMKL</sequence>
<dbReference type="Proteomes" id="UP000198211">
    <property type="component" value="Unassembled WGS sequence"/>
</dbReference>
<proteinExistence type="predicted"/>
<organism evidence="1 2">
    <name type="scientific">Phytophthora megakarya</name>
    <dbReference type="NCBI Taxonomy" id="4795"/>
    <lineage>
        <taxon>Eukaryota</taxon>
        <taxon>Sar</taxon>
        <taxon>Stramenopiles</taxon>
        <taxon>Oomycota</taxon>
        <taxon>Peronosporomycetes</taxon>
        <taxon>Peronosporales</taxon>
        <taxon>Peronosporaceae</taxon>
        <taxon>Phytophthora</taxon>
    </lineage>
</organism>
<dbReference type="EMBL" id="NBNE01002419">
    <property type="protein sequence ID" value="OWZ10524.1"/>
    <property type="molecule type" value="Genomic_DNA"/>
</dbReference>
<reference evidence="2" key="1">
    <citation type="submission" date="2017-03" db="EMBL/GenBank/DDBJ databases">
        <title>Phytopthora megakarya and P. palmivora, two closely related causual agents of cacao black pod achieved similar genome size and gene model numbers by different mechanisms.</title>
        <authorList>
            <person name="Ali S."/>
            <person name="Shao J."/>
            <person name="Larry D.J."/>
            <person name="Kronmiller B."/>
            <person name="Shen D."/>
            <person name="Strem M.D."/>
            <person name="Melnick R.L."/>
            <person name="Guiltinan M.J."/>
            <person name="Tyler B.M."/>
            <person name="Meinhardt L.W."/>
            <person name="Bailey B.A."/>
        </authorList>
    </citation>
    <scope>NUCLEOTIDE SEQUENCE [LARGE SCALE GENOMIC DNA]</scope>
    <source>
        <strain evidence="2">zdho120</strain>
    </source>
</reference>
<protein>
    <recommendedName>
        <fullName evidence="3">Condensation domain-containing protein</fullName>
    </recommendedName>
</protein>
<accession>A0A225VZG9</accession>
<dbReference type="OrthoDB" id="10016361at2759"/>
<evidence type="ECO:0000313" key="1">
    <source>
        <dbReference type="EMBL" id="OWZ10524.1"/>
    </source>
</evidence>
<dbReference type="PANTHER" id="PTHR28037:SF1">
    <property type="entry name" value="ALCOHOL O-ACETYLTRANSFERASE 1-RELATED"/>
    <property type="match status" value="1"/>
</dbReference>
<dbReference type="AlphaFoldDB" id="A0A225VZG9"/>
<name>A0A225VZG9_9STRA</name>
<keyword evidence="2" id="KW-1185">Reference proteome</keyword>
<evidence type="ECO:0008006" key="3">
    <source>
        <dbReference type="Google" id="ProtNLM"/>
    </source>
</evidence>
<gene>
    <name evidence="1" type="ORF">PHMEG_00016619</name>
</gene>
<dbReference type="InterPro" id="IPR052058">
    <property type="entry name" value="Alcohol_O-acetyltransferase"/>
</dbReference>
<evidence type="ECO:0000313" key="2">
    <source>
        <dbReference type="Proteomes" id="UP000198211"/>
    </source>
</evidence>